<accession>S7RYI0</accession>
<reference evidence="2 3" key="1">
    <citation type="journal article" date="2012" name="Science">
        <title>The Paleozoic origin of enzymatic lignin decomposition reconstructed from 31 fungal genomes.</title>
        <authorList>
            <person name="Floudas D."/>
            <person name="Binder M."/>
            <person name="Riley R."/>
            <person name="Barry K."/>
            <person name="Blanchette R.A."/>
            <person name="Henrissat B."/>
            <person name="Martinez A.T."/>
            <person name="Otillar R."/>
            <person name="Spatafora J.W."/>
            <person name="Yadav J.S."/>
            <person name="Aerts A."/>
            <person name="Benoit I."/>
            <person name="Boyd A."/>
            <person name="Carlson A."/>
            <person name="Copeland A."/>
            <person name="Coutinho P.M."/>
            <person name="de Vries R.P."/>
            <person name="Ferreira P."/>
            <person name="Findley K."/>
            <person name="Foster B."/>
            <person name="Gaskell J."/>
            <person name="Glotzer D."/>
            <person name="Gorecki P."/>
            <person name="Heitman J."/>
            <person name="Hesse C."/>
            <person name="Hori C."/>
            <person name="Igarashi K."/>
            <person name="Jurgens J.A."/>
            <person name="Kallen N."/>
            <person name="Kersten P."/>
            <person name="Kohler A."/>
            <person name="Kuees U."/>
            <person name="Kumar T.K.A."/>
            <person name="Kuo A."/>
            <person name="LaButti K."/>
            <person name="Larrondo L.F."/>
            <person name="Lindquist E."/>
            <person name="Ling A."/>
            <person name="Lombard V."/>
            <person name="Lucas S."/>
            <person name="Lundell T."/>
            <person name="Martin R."/>
            <person name="McLaughlin D.J."/>
            <person name="Morgenstern I."/>
            <person name="Morin E."/>
            <person name="Murat C."/>
            <person name="Nagy L.G."/>
            <person name="Nolan M."/>
            <person name="Ohm R.A."/>
            <person name="Patyshakuliyeva A."/>
            <person name="Rokas A."/>
            <person name="Ruiz-Duenas F.J."/>
            <person name="Sabat G."/>
            <person name="Salamov A."/>
            <person name="Samejima M."/>
            <person name="Schmutz J."/>
            <person name="Slot J.C."/>
            <person name="St John F."/>
            <person name="Stenlid J."/>
            <person name="Sun H."/>
            <person name="Sun S."/>
            <person name="Syed K."/>
            <person name="Tsang A."/>
            <person name="Wiebenga A."/>
            <person name="Young D."/>
            <person name="Pisabarro A."/>
            <person name="Eastwood D.C."/>
            <person name="Martin F."/>
            <person name="Cullen D."/>
            <person name="Grigoriev I.V."/>
            <person name="Hibbett D.S."/>
        </authorList>
    </citation>
    <scope>NUCLEOTIDE SEQUENCE [LARGE SCALE GENOMIC DNA]</scope>
    <source>
        <strain evidence="2 3">ATCC 11539</strain>
    </source>
</reference>
<dbReference type="HOGENOM" id="CLU_013084_5_0_1"/>
<protein>
    <submittedName>
        <fullName evidence="2">Uncharacterized protein</fullName>
    </submittedName>
</protein>
<keyword evidence="3" id="KW-1185">Reference proteome</keyword>
<gene>
    <name evidence="2" type="ORF">GLOTRDRAFT_12384</name>
</gene>
<dbReference type="RefSeq" id="XP_007860110.1">
    <property type="nucleotide sequence ID" value="XM_007861919.1"/>
</dbReference>
<dbReference type="GeneID" id="19301010"/>
<feature type="non-terminal residue" evidence="2">
    <location>
        <position position="1"/>
    </location>
</feature>
<sequence>KGLKARGKAIRTALKKYNALAPLMTPPAPPLQWKDIVGYGFISEFELLKHAHSHCDITSLPWTIPGNREVAAKYFKIIRAYEELERLNVELRRLRTALEDEQICFELAYARLVPMDPSLAMEIRVRQQRRLRISQVHVRYIKEMQSLPGFSGTTDRGVHLGARNDTMNAT</sequence>
<dbReference type="KEGG" id="gtr:GLOTRDRAFT_12384"/>
<dbReference type="Proteomes" id="UP000030669">
    <property type="component" value="Unassembled WGS sequence"/>
</dbReference>
<dbReference type="eggNOG" id="ENOG502SKEZ">
    <property type="taxonomic scope" value="Eukaryota"/>
</dbReference>
<feature type="non-terminal residue" evidence="2">
    <location>
        <position position="170"/>
    </location>
</feature>
<evidence type="ECO:0000313" key="3">
    <source>
        <dbReference type="Proteomes" id="UP000030669"/>
    </source>
</evidence>
<evidence type="ECO:0000256" key="1">
    <source>
        <dbReference type="SAM" id="Coils"/>
    </source>
</evidence>
<dbReference type="AlphaFoldDB" id="S7RYI0"/>
<dbReference type="STRING" id="670483.S7RYI0"/>
<organism evidence="2 3">
    <name type="scientific">Gloeophyllum trabeum (strain ATCC 11539 / FP-39264 / Madison 617)</name>
    <name type="common">Brown rot fungus</name>
    <dbReference type="NCBI Taxonomy" id="670483"/>
    <lineage>
        <taxon>Eukaryota</taxon>
        <taxon>Fungi</taxon>
        <taxon>Dikarya</taxon>
        <taxon>Basidiomycota</taxon>
        <taxon>Agaricomycotina</taxon>
        <taxon>Agaricomycetes</taxon>
        <taxon>Gloeophyllales</taxon>
        <taxon>Gloeophyllaceae</taxon>
        <taxon>Gloeophyllum</taxon>
    </lineage>
</organism>
<feature type="coiled-coil region" evidence="1">
    <location>
        <begin position="77"/>
        <end position="104"/>
    </location>
</feature>
<evidence type="ECO:0000313" key="2">
    <source>
        <dbReference type="EMBL" id="EPQ59975.1"/>
    </source>
</evidence>
<dbReference type="OMA" id="QCAISES"/>
<proteinExistence type="predicted"/>
<dbReference type="EMBL" id="KB469296">
    <property type="protein sequence ID" value="EPQ59975.1"/>
    <property type="molecule type" value="Genomic_DNA"/>
</dbReference>
<name>S7RYI0_GLOTA</name>
<keyword evidence="1" id="KW-0175">Coiled coil</keyword>
<dbReference type="OrthoDB" id="2676448at2759"/>